<evidence type="ECO:0000313" key="2">
    <source>
        <dbReference type="Proteomes" id="UP001383192"/>
    </source>
</evidence>
<accession>A0AAW0C7N6</accession>
<dbReference type="EMBL" id="JAYKXP010000052">
    <property type="protein sequence ID" value="KAK7035555.1"/>
    <property type="molecule type" value="Genomic_DNA"/>
</dbReference>
<protein>
    <submittedName>
        <fullName evidence="1">Uncharacterized protein</fullName>
    </submittedName>
</protein>
<dbReference type="Proteomes" id="UP001383192">
    <property type="component" value="Unassembled WGS sequence"/>
</dbReference>
<proteinExistence type="predicted"/>
<dbReference type="AlphaFoldDB" id="A0AAW0C7N6"/>
<gene>
    <name evidence="1" type="ORF">VNI00_011848</name>
</gene>
<name>A0AAW0C7N6_9AGAR</name>
<organism evidence="1 2">
    <name type="scientific">Paramarasmius palmivorus</name>
    <dbReference type="NCBI Taxonomy" id="297713"/>
    <lineage>
        <taxon>Eukaryota</taxon>
        <taxon>Fungi</taxon>
        <taxon>Dikarya</taxon>
        <taxon>Basidiomycota</taxon>
        <taxon>Agaricomycotina</taxon>
        <taxon>Agaricomycetes</taxon>
        <taxon>Agaricomycetidae</taxon>
        <taxon>Agaricales</taxon>
        <taxon>Marasmiineae</taxon>
        <taxon>Marasmiaceae</taxon>
        <taxon>Paramarasmius</taxon>
    </lineage>
</organism>
<sequence length="194" mass="21836">MTTQTDEEEWANFLSVSIPAHQEHFNRVIEAYPRANSTLLGSLSGNADRDSMERELFVLRNLAEFPIAMQRNTPEIPLLTQRFRKNVELVIDTISSILPPGPHVEDVKEAMRCPPGANATERNLADIDTVLLWCAEITRLKSCLRNPRGRGYEAVPIDTATYLWMRAEIAPMFGIPHIDDNDASAVADIREHPS</sequence>
<comment type="caution">
    <text evidence="1">The sequence shown here is derived from an EMBL/GenBank/DDBJ whole genome shotgun (WGS) entry which is preliminary data.</text>
</comment>
<keyword evidence="2" id="KW-1185">Reference proteome</keyword>
<reference evidence="1 2" key="1">
    <citation type="submission" date="2024-01" db="EMBL/GenBank/DDBJ databases">
        <title>A draft genome for a cacao thread blight-causing isolate of Paramarasmius palmivorus.</title>
        <authorList>
            <person name="Baruah I.K."/>
            <person name="Bukari Y."/>
            <person name="Amoako-Attah I."/>
            <person name="Meinhardt L.W."/>
            <person name="Bailey B.A."/>
            <person name="Cohen S.P."/>
        </authorList>
    </citation>
    <scope>NUCLEOTIDE SEQUENCE [LARGE SCALE GENOMIC DNA]</scope>
    <source>
        <strain evidence="1 2">GH-12</strain>
    </source>
</reference>
<evidence type="ECO:0000313" key="1">
    <source>
        <dbReference type="EMBL" id="KAK7035555.1"/>
    </source>
</evidence>